<evidence type="ECO:0000256" key="14">
    <source>
        <dbReference type="SAM" id="MobiDB-lite"/>
    </source>
</evidence>
<name>A0A0K6FKF6_9AGAM</name>
<evidence type="ECO:0000256" key="1">
    <source>
        <dbReference type="ARBA" id="ARBA00000843"/>
    </source>
</evidence>
<feature type="domain" description="HhH-GPD" evidence="15">
    <location>
        <begin position="145"/>
        <end position="335"/>
    </location>
</feature>
<proteinExistence type="inferred from homology"/>
<keyword evidence="8" id="KW-0227">DNA damage</keyword>
<evidence type="ECO:0000256" key="6">
    <source>
        <dbReference type="ARBA" id="ARBA00022485"/>
    </source>
</evidence>
<dbReference type="GO" id="GO:0032357">
    <property type="term" value="F:oxidized purine DNA binding"/>
    <property type="evidence" value="ECO:0007669"/>
    <property type="project" value="TreeGrafter"/>
</dbReference>
<evidence type="ECO:0000256" key="5">
    <source>
        <dbReference type="ARBA" id="ARBA00022023"/>
    </source>
</evidence>
<keyword evidence="9" id="KW-0378">Hydrolase</keyword>
<dbReference type="SMART" id="SM00525">
    <property type="entry name" value="FES"/>
    <property type="match status" value="1"/>
</dbReference>
<keyword evidence="17" id="KW-1185">Reference proteome</keyword>
<dbReference type="CDD" id="cd00056">
    <property type="entry name" value="ENDO3c"/>
    <property type="match status" value="1"/>
</dbReference>
<keyword evidence="13" id="KW-0326">Glycosidase</keyword>
<keyword evidence="6" id="KW-0004">4Fe-4S</keyword>
<evidence type="ECO:0000256" key="2">
    <source>
        <dbReference type="ARBA" id="ARBA00001966"/>
    </source>
</evidence>
<dbReference type="PANTHER" id="PTHR42944:SF1">
    <property type="entry name" value="ADENINE DNA GLYCOSYLASE"/>
    <property type="match status" value="1"/>
</dbReference>
<dbReference type="GO" id="GO:0034039">
    <property type="term" value="F:8-oxo-7,8-dihydroguanine DNA N-glycosylase activity"/>
    <property type="evidence" value="ECO:0007669"/>
    <property type="project" value="TreeGrafter"/>
</dbReference>
<dbReference type="GO" id="GO:0006298">
    <property type="term" value="P:mismatch repair"/>
    <property type="evidence" value="ECO:0007669"/>
    <property type="project" value="TreeGrafter"/>
</dbReference>
<feature type="region of interest" description="Disordered" evidence="14">
    <location>
        <begin position="21"/>
        <end position="94"/>
    </location>
</feature>
<feature type="region of interest" description="Disordered" evidence="14">
    <location>
        <begin position="522"/>
        <end position="552"/>
    </location>
</feature>
<evidence type="ECO:0000256" key="10">
    <source>
        <dbReference type="ARBA" id="ARBA00023004"/>
    </source>
</evidence>
<dbReference type="InterPro" id="IPR003265">
    <property type="entry name" value="HhH-GPD_domain"/>
</dbReference>
<dbReference type="Pfam" id="PF14815">
    <property type="entry name" value="NUDIX_4"/>
    <property type="match status" value="1"/>
</dbReference>
<feature type="compositionally biased region" description="Acidic residues" evidence="14">
    <location>
        <begin position="22"/>
        <end position="31"/>
    </location>
</feature>
<dbReference type="GO" id="GO:0005634">
    <property type="term" value="C:nucleus"/>
    <property type="evidence" value="ECO:0007669"/>
    <property type="project" value="TreeGrafter"/>
</dbReference>
<accession>A0A0K6FKF6</accession>
<evidence type="ECO:0000313" key="16">
    <source>
        <dbReference type="EMBL" id="CUA66617.1"/>
    </source>
</evidence>
<dbReference type="PANTHER" id="PTHR42944">
    <property type="entry name" value="ADENINE DNA GLYCOSYLASE"/>
    <property type="match status" value="1"/>
</dbReference>
<evidence type="ECO:0000256" key="7">
    <source>
        <dbReference type="ARBA" id="ARBA00022723"/>
    </source>
</evidence>
<dbReference type="GO" id="GO:0000701">
    <property type="term" value="F:purine-specific mismatch base pair DNA N-glycosylase activity"/>
    <property type="evidence" value="ECO:0007669"/>
    <property type="project" value="UniProtKB-EC"/>
</dbReference>
<dbReference type="InterPro" id="IPR011257">
    <property type="entry name" value="DNA_glycosylase"/>
</dbReference>
<dbReference type="Gene3D" id="1.10.1670.10">
    <property type="entry name" value="Helix-hairpin-Helix base-excision DNA repair enzymes (C-terminal)"/>
    <property type="match status" value="2"/>
</dbReference>
<dbReference type="InterPro" id="IPR044298">
    <property type="entry name" value="MIG/MutY"/>
</dbReference>
<comment type="catalytic activity">
    <reaction evidence="1">
        <text>Hydrolyzes free adenine bases from 7,8-dihydro-8-oxoguanine:adenine mismatched double-stranded DNA, leaving an apurinic site.</text>
        <dbReference type="EC" id="3.2.2.31"/>
    </reaction>
</comment>
<dbReference type="Pfam" id="PF00730">
    <property type="entry name" value="HhH-GPD"/>
    <property type="match status" value="1"/>
</dbReference>
<evidence type="ECO:0000256" key="8">
    <source>
        <dbReference type="ARBA" id="ARBA00022763"/>
    </source>
</evidence>
<dbReference type="Proteomes" id="UP000044841">
    <property type="component" value="Unassembled WGS sequence"/>
</dbReference>
<dbReference type="SMART" id="SM00478">
    <property type="entry name" value="ENDO3c"/>
    <property type="match status" value="1"/>
</dbReference>
<comment type="cofactor">
    <cofactor evidence="2">
        <name>[4Fe-4S] cluster</name>
        <dbReference type="ChEBI" id="CHEBI:49883"/>
    </cofactor>
</comment>
<dbReference type="Gene3D" id="3.90.79.10">
    <property type="entry name" value="Nucleoside Triphosphate Pyrophosphohydrolase"/>
    <property type="match status" value="1"/>
</dbReference>
<keyword evidence="10" id="KW-0408">Iron</keyword>
<evidence type="ECO:0000256" key="4">
    <source>
        <dbReference type="ARBA" id="ARBA00012045"/>
    </source>
</evidence>
<dbReference type="InterPro" id="IPR023170">
    <property type="entry name" value="HhH_base_excis_C"/>
</dbReference>
<dbReference type="Gene3D" id="1.10.340.30">
    <property type="entry name" value="Hypothetical protein, domain 2"/>
    <property type="match status" value="1"/>
</dbReference>
<sequence>MSAPRRSSRAVKKVNYIAIDVDASENEDDYTEPITIHDSSEEEPESAPVSKKKRVNSKSTKATRGPKKAHSAISGVPEVSGPVEAPHTTSRHDPTRLLPYIPALLDWFENQRDVRGMPWRKIYDPNLTKQERGQRAYEVLVSEIMLQQTQVVTVIPYYNRWLEKFPTLETLAAAELADVHALWKGLGYYRRAGFLLAAAKKVRDEYEGHIPEDIKVMQKEVPGMGRYTAGTTDPGTLGVPRPLKTADTSPFSSFFFTGAVASIAYGIRAPVLDGNVQRLLSRALALYANPKSKQALDILWGAATVLVEAPVNVNPDSPGALPGNINQALIELGSTICRPTAPSCGECPLSAGCAANQISKPVATAKSPVVDIEEICGICSPVPTTNVSVTRFPLKVDKKKARVETSVVCAMRWISSSGNEWWLMAKRPATGLLAGLWEFPTVDLPTTGQPSPETSDSDNDAVPGQLLTSMPSIVLPKLLASSSSRAQAKSPKHIGSVPHIFSHIHKTYEVVYSTVEWHGDNPPELDALPDTSKNKEGPKPKRKRAGGTTEYTLPAESQWVPTGTVVQQNTGVGTHKVWELIMSKITP</sequence>
<comment type="similarity">
    <text evidence="3">Belongs to the Nth/MutY family.</text>
</comment>
<evidence type="ECO:0000259" key="15">
    <source>
        <dbReference type="SMART" id="SM00478"/>
    </source>
</evidence>
<dbReference type="GO" id="GO:0035485">
    <property type="term" value="F:adenine/guanine mispair binding"/>
    <property type="evidence" value="ECO:0007669"/>
    <property type="project" value="TreeGrafter"/>
</dbReference>
<evidence type="ECO:0000256" key="3">
    <source>
        <dbReference type="ARBA" id="ARBA00008343"/>
    </source>
</evidence>
<protein>
    <recommendedName>
        <fullName evidence="5">Adenine DNA glycosylase</fullName>
        <ecNumber evidence="4">3.2.2.31</ecNumber>
    </recommendedName>
</protein>
<gene>
    <name evidence="16" type="ORF">RSOLAG22IIIB_00058</name>
</gene>
<organism evidence="16 17">
    <name type="scientific">Rhizoctonia solani</name>
    <dbReference type="NCBI Taxonomy" id="456999"/>
    <lineage>
        <taxon>Eukaryota</taxon>
        <taxon>Fungi</taxon>
        <taxon>Dikarya</taxon>
        <taxon>Basidiomycota</taxon>
        <taxon>Agaricomycotina</taxon>
        <taxon>Agaricomycetes</taxon>
        <taxon>Cantharellales</taxon>
        <taxon>Ceratobasidiaceae</taxon>
        <taxon>Rhizoctonia</taxon>
    </lineage>
</organism>
<evidence type="ECO:0000256" key="9">
    <source>
        <dbReference type="ARBA" id="ARBA00022801"/>
    </source>
</evidence>
<dbReference type="SUPFAM" id="SSF48150">
    <property type="entry name" value="DNA-glycosylase"/>
    <property type="match status" value="2"/>
</dbReference>
<feature type="compositionally biased region" description="Polar residues" evidence="14">
    <location>
        <begin position="444"/>
        <end position="454"/>
    </location>
</feature>
<keyword evidence="7" id="KW-0479">Metal-binding</keyword>
<dbReference type="AlphaFoldDB" id="A0A0K6FKF6"/>
<evidence type="ECO:0000313" key="17">
    <source>
        <dbReference type="Proteomes" id="UP000044841"/>
    </source>
</evidence>
<keyword evidence="11" id="KW-0411">Iron-sulfur</keyword>
<dbReference type="InterPro" id="IPR003651">
    <property type="entry name" value="Endonuclease3_FeS-loop_motif"/>
</dbReference>
<dbReference type="InterPro" id="IPR015797">
    <property type="entry name" value="NUDIX_hydrolase-like_dom_sf"/>
</dbReference>
<dbReference type="GO" id="GO:0051539">
    <property type="term" value="F:4 iron, 4 sulfur cluster binding"/>
    <property type="evidence" value="ECO:0007669"/>
    <property type="project" value="UniProtKB-KW"/>
</dbReference>
<dbReference type="GO" id="GO:0006285">
    <property type="term" value="P:base-excision repair, AP site formation"/>
    <property type="evidence" value="ECO:0007669"/>
    <property type="project" value="UniProtKB-ARBA"/>
</dbReference>
<dbReference type="SUPFAM" id="SSF55811">
    <property type="entry name" value="Nudix"/>
    <property type="match status" value="1"/>
</dbReference>
<dbReference type="GO" id="GO:0046872">
    <property type="term" value="F:metal ion binding"/>
    <property type="evidence" value="ECO:0007669"/>
    <property type="project" value="UniProtKB-KW"/>
</dbReference>
<keyword evidence="12" id="KW-0234">DNA repair</keyword>
<dbReference type="EC" id="3.2.2.31" evidence="4"/>
<dbReference type="EMBL" id="CYGV01000001">
    <property type="protein sequence ID" value="CUA66617.1"/>
    <property type="molecule type" value="Genomic_DNA"/>
</dbReference>
<dbReference type="InterPro" id="IPR029119">
    <property type="entry name" value="MutY_C"/>
</dbReference>
<feature type="region of interest" description="Disordered" evidence="14">
    <location>
        <begin position="443"/>
        <end position="465"/>
    </location>
</feature>
<evidence type="ECO:0000256" key="11">
    <source>
        <dbReference type="ARBA" id="ARBA00023014"/>
    </source>
</evidence>
<evidence type="ECO:0000256" key="13">
    <source>
        <dbReference type="ARBA" id="ARBA00023295"/>
    </source>
</evidence>
<reference evidence="16 17" key="1">
    <citation type="submission" date="2015-07" db="EMBL/GenBank/DDBJ databases">
        <authorList>
            <person name="Noorani M."/>
        </authorList>
    </citation>
    <scope>NUCLEOTIDE SEQUENCE [LARGE SCALE GENOMIC DNA]</scope>
    <source>
        <strain evidence="16">BBA 69670</strain>
    </source>
</reference>
<evidence type="ECO:0000256" key="12">
    <source>
        <dbReference type="ARBA" id="ARBA00023204"/>
    </source>
</evidence>